<feature type="transmembrane region" description="Helical" evidence="5">
    <location>
        <begin position="165"/>
        <end position="182"/>
    </location>
</feature>
<evidence type="ECO:0000256" key="1">
    <source>
        <dbReference type="ARBA" id="ARBA00004141"/>
    </source>
</evidence>
<proteinExistence type="predicted"/>
<accession>A0A5P1R837</accession>
<dbReference type="PANTHER" id="PTHR37422">
    <property type="entry name" value="TEICHURONIC ACID BIOSYNTHESIS PROTEIN TUAE"/>
    <property type="match status" value="1"/>
</dbReference>
<dbReference type="InterPro" id="IPR051533">
    <property type="entry name" value="WaaL-like"/>
</dbReference>
<dbReference type="GO" id="GO:0016874">
    <property type="term" value="F:ligase activity"/>
    <property type="evidence" value="ECO:0007669"/>
    <property type="project" value="UniProtKB-KW"/>
</dbReference>
<organism evidence="7 8">
    <name type="scientific">Neptunomonas concharum</name>
    <dbReference type="NCBI Taxonomy" id="1031538"/>
    <lineage>
        <taxon>Bacteria</taxon>
        <taxon>Pseudomonadati</taxon>
        <taxon>Pseudomonadota</taxon>
        <taxon>Gammaproteobacteria</taxon>
        <taxon>Oceanospirillales</taxon>
        <taxon>Oceanospirillaceae</taxon>
        <taxon>Neptunomonas</taxon>
    </lineage>
</organism>
<evidence type="ECO:0000256" key="4">
    <source>
        <dbReference type="ARBA" id="ARBA00023136"/>
    </source>
</evidence>
<evidence type="ECO:0000256" key="3">
    <source>
        <dbReference type="ARBA" id="ARBA00022989"/>
    </source>
</evidence>
<dbReference type="KEGG" id="ncu:F0U83_01335"/>
<protein>
    <submittedName>
        <fullName evidence="7">O-antigen ligase family protein</fullName>
    </submittedName>
</protein>
<dbReference type="InterPro" id="IPR007016">
    <property type="entry name" value="O-antigen_ligase-rel_domated"/>
</dbReference>
<dbReference type="AlphaFoldDB" id="A0A5P1R837"/>
<reference evidence="7 8" key="1">
    <citation type="journal article" date="2019" name="Biochem. Eng. J.">
        <title>Metabolic engineering of the marine bacteria Neptunomonas concharum for the production of acetoin and meso-2,3-butanediol from acetate.</title>
        <authorList>
            <person name="Li W."/>
            <person name="Pu N."/>
            <person name="Liu C.-X."/>
            <person name="Yuan Q.-P."/>
            <person name="Li Z.-J."/>
        </authorList>
    </citation>
    <scope>NUCLEOTIDE SEQUENCE [LARGE SCALE GENOMIC DNA]</scope>
    <source>
        <strain evidence="7 8">JCM17730</strain>
    </source>
</reference>
<feature type="transmembrane region" description="Helical" evidence="5">
    <location>
        <begin position="309"/>
        <end position="329"/>
    </location>
</feature>
<feature type="transmembrane region" description="Helical" evidence="5">
    <location>
        <begin position="99"/>
        <end position="117"/>
    </location>
</feature>
<dbReference type="EMBL" id="CP043869">
    <property type="protein sequence ID" value="QEQ95452.1"/>
    <property type="molecule type" value="Genomic_DNA"/>
</dbReference>
<evidence type="ECO:0000256" key="2">
    <source>
        <dbReference type="ARBA" id="ARBA00022692"/>
    </source>
</evidence>
<feature type="transmembrane region" description="Helical" evidence="5">
    <location>
        <begin position="189"/>
        <end position="205"/>
    </location>
</feature>
<keyword evidence="3 5" id="KW-1133">Transmembrane helix</keyword>
<keyword evidence="2 5" id="KW-0812">Transmembrane</keyword>
<evidence type="ECO:0000313" key="7">
    <source>
        <dbReference type="EMBL" id="QEQ95452.1"/>
    </source>
</evidence>
<gene>
    <name evidence="7" type="ORF">F0U83_01335</name>
</gene>
<comment type="subcellular location">
    <subcellularLocation>
        <location evidence="1">Membrane</location>
        <topology evidence="1">Multi-pass membrane protein</topology>
    </subcellularLocation>
</comment>
<dbReference type="Proteomes" id="UP000324760">
    <property type="component" value="Chromosome"/>
</dbReference>
<feature type="transmembrane region" description="Helical" evidence="5">
    <location>
        <begin position="20"/>
        <end position="37"/>
    </location>
</feature>
<feature type="transmembrane region" description="Helical" evidence="5">
    <location>
        <begin position="367"/>
        <end position="384"/>
    </location>
</feature>
<feature type="domain" description="O-antigen ligase-related" evidence="6">
    <location>
        <begin position="196"/>
        <end position="321"/>
    </location>
</feature>
<dbReference type="OrthoDB" id="1013669at2"/>
<dbReference type="GO" id="GO:0016020">
    <property type="term" value="C:membrane"/>
    <property type="evidence" value="ECO:0007669"/>
    <property type="project" value="UniProtKB-SubCell"/>
</dbReference>
<evidence type="ECO:0000259" key="6">
    <source>
        <dbReference type="Pfam" id="PF04932"/>
    </source>
</evidence>
<feature type="transmembrane region" description="Helical" evidence="5">
    <location>
        <begin position="233"/>
        <end position="250"/>
    </location>
</feature>
<feature type="transmembrane region" description="Helical" evidence="5">
    <location>
        <begin position="341"/>
        <end position="361"/>
    </location>
</feature>
<feature type="transmembrane region" description="Helical" evidence="5">
    <location>
        <begin position="124"/>
        <end position="145"/>
    </location>
</feature>
<evidence type="ECO:0000256" key="5">
    <source>
        <dbReference type="SAM" id="Phobius"/>
    </source>
</evidence>
<feature type="transmembrane region" description="Helical" evidence="5">
    <location>
        <begin position="43"/>
        <end position="58"/>
    </location>
</feature>
<dbReference type="Pfam" id="PF04932">
    <property type="entry name" value="Wzy_C"/>
    <property type="match status" value="1"/>
</dbReference>
<keyword evidence="7" id="KW-0436">Ligase</keyword>
<dbReference type="RefSeq" id="WP_138986157.1">
    <property type="nucleotide sequence ID" value="NZ_CP043869.1"/>
</dbReference>
<name>A0A5P1R837_9GAMM</name>
<evidence type="ECO:0000313" key="8">
    <source>
        <dbReference type="Proteomes" id="UP000324760"/>
    </source>
</evidence>
<dbReference type="PANTHER" id="PTHR37422:SF13">
    <property type="entry name" value="LIPOPOLYSACCHARIDE BIOSYNTHESIS PROTEIN PA4999-RELATED"/>
    <property type="match status" value="1"/>
</dbReference>
<keyword evidence="8" id="KW-1185">Reference proteome</keyword>
<feature type="transmembrane region" description="Helical" evidence="5">
    <location>
        <begin position="70"/>
        <end position="87"/>
    </location>
</feature>
<keyword evidence="4 5" id="KW-0472">Membrane</keyword>
<sequence>MTKFLARILEKPSKITAEQFLAVSMSFFLAMFFFVPSNSIHRNFYYILVLLPYLFVFFDNKPVELLKTRTIKTLYLFLLYFLVSLLWSQGPDIDAVYNIVRKELLVLFFIISLAWLWNQGYQEYLLRGLLLGAFIGVLLSIYYYYIHLGNDWQSRLEGFDRGGHAIKSPVMYGAVLVTLFCCLDKIKRYRWLAYIAMMLFMVFVLLSQTRGILIATLASISACLLLKGKIRSILAMLVAAIIGLAYVYYADIFSRMLTLQDVRYEIWQQALRDWSLHPIFGFGIYPEREVILPSGVSYVHPHNIFISHLLYGGIVGLTLLILVWLSICFSAFSCWLNQRDLLPVGLFFYFTWVGLFDFSTLIKSADVEWVFFWFMVALIIAYEARSKKAL</sequence>